<organism evidence="2 3">
    <name type="scientific">Leishmania panamensis</name>
    <dbReference type="NCBI Taxonomy" id="5679"/>
    <lineage>
        <taxon>Eukaryota</taxon>
        <taxon>Discoba</taxon>
        <taxon>Euglenozoa</taxon>
        <taxon>Kinetoplastea</taxon>
        <taxon>Metakinetoplastina</taxon>
        <taxon>Trypanosomatida</taxon>
        <taxon>Trypanosomatidae</taxon>
        <taxon>Leishmaniinae</taxon>
        <taxon>Leishmania</taxon>
        <taxon>Leishmania guyanensis species complex</taxon>
    </lineage>
</organism>
<sequence>MGQSRLSLHGTTAATAANDELTATQRSGSGVDIWPEVTPEEASKRAGHGRKSVTVSHDQLLYLQALYPYAGYDELMTVINNTDGADEAATRAYEALNPDYSGFTYLKEQHDLLTNPKRPSAQRATAFAGLRESLQERAADAFRPGHFGNLSQLQEYEETVGLFIVDTSDWDRATLLPSRDLAEVAFMDLPLREEPTTYGAATTTIDGSRGSGSERRREGQSRSRISLAMPNSASDFNDLQPNSMLHAVNNAAPLSQSLGKTGKSSHEQVRGAADERSTGERNGGGEDNATASVVYQQDSDPPRAAPIIAWAPQAIRVGPAEARQEREMSLRVFDEASFFKDPLLRVAVQSLPLNGAQGHLDVSPLNGAVAAPSVEEDEVHEPALSALANGQTRNKAALSSPRRSFSLSVEEGNETHEPAEPRGTSVPNPGSDGIREGKNNEQLFSVEVPPTSHSHSRTPTNLPAACVRTRLGASARTADGTTNGTRRFSGDCGDASSSDALHAQHSMRNAAREALNRRKPHPLTTSEKVRERLRSLSPVGNLIFRETSLQTPALLPQHEKGLSRPSSVTRSSELAPTRAAAGEEASAPSIITLDTQRQRAAYDGWANMSVNGGSRADRDVNELHTERQSNMRTAGIPAAHSGCSSLDPAAFLNAEEERWDSIVTMLAPYEEVFGSKSRCELVRCIHDECPNLHNKTTIILQRLLHVVGKALRGKQVLEGMTEEPLEVPLLGPILLSTSPLKLTELSFREDKCSIEFCEEGTRMKAKLNIKAVALDAIQFAYIGEANAARQARIARQSQRQKSMPGSRVAAWTLRGREGELYTKGVTRGVATIKATNIRLKGKMYVWLMPSGNMHIAFEKLTVSVGSFRLTTTVTKLNVFCTLGAPILRLLVQRGMEEMLQGLHSL</sequence>
<gene>
    <name evidence="2" type="ORF">LPMP_270930</name>
</gene>
<feature type="region of interest" description="Disordered" evidence="1">
    <location>
        <begin position="1"/>
        <end position="51"/>
    </location>
</feature>
<evidence type="ECO:0000313" key="2">
    <source>
        <dbReference type="EMBL" id="AIN99477.1"/>
    </source>
</evidence>
<dbReference type="EMBL" id="CP009396">
    <property type="protein sequence ID" value="AIN99477.1"/>
    <property type="molecule type" value="Genomic_DNA"/>
</dbReference>
<proteinExistence type="predicted"/>
<reference evidence="2 3" key="1">
    <citation type="journal article" date="2015" name="Sci. Rep.">
        <title>The genome of Leishmania panamensis: insights into genomics of the L. (Viannia) subgenus.</title>
        <authorList>
            <person name="Llanes A."/>
            <person name="Restrepo C.M."/>
            <person name="Vecchio G.D."/>
            <person name="Anguizola F.J."/>
            <person name="Lleonart R."/>
        </authorList>
    </citation>
    <scope>NUCLEOTIDE SEQUENCE [LARGE SCALE GENOMIC DNA]</scope>
    <source>
        <strain evidence="2 3">MHOM/PA/94/PSC-1</strain>
    </source>
</reference>
<dbReference type="GeneID" id="22576271"/>
<evidence type="ECO:0000313" key="3">
    <source>
        <dbReference type="Proteomes" id="UP000063063"/>
    </source>
</evidence>
<dbReference type="eggNOG" id="ENOG502SJQW">
    <property type="taxonomic scope" value="Eukaryota"/>
</dbReference>
<feature type="compositionally biased region" description="Polar residues" evidence="1">
    <location>
        <begin position="1"/>
        <end position="28"/>
    </location>
</feature>
<dbReference type="Proteomes" id="UP000063063">
    <property type="component" value="Chromosome 27"/>
</dbReference>
<dbReference type="OrthoDB" id="273054at2759"/>
<feature type="region of interest" description="Disordered" evidence="1">
    <location>
        <begin position="554"/>
        <end position="592"/>
    </location>
</feature>
<evidence type="ECO:0000256" key="1">
    <source>
        <dbReference type="SAM" id="MobiDB-lite"/>
    </source>
</evidence>
<feature type="compositionally biased region" description="Basic and acidic residues" evidence="1">
    <location>
        <begin position="212"/>
        <end position="221"/>
    </location>
</feature>
<dbReference type="RefSeq" id="XP_010700184.1">
    <property type="nucleotide sequence ID" value="XM_010701882.1"/>
</dbReference>
<feature type="region of interest" description="Disordered" evidence="1">
    <location>
        <begin position="390"/>
        <end position="437"/>
    </location>
</feature>
<feature type="compositionally biased region" description="Low complexity" evidence="1">
    <location>
        <begin position="490"/>
        <end position="500"/>
    </location>
</feature>
<feature type="region of interest" description="Disordered" evidence="1">
    <location>
        <begin position="476"/>
        <end position="527"/>
    </location>
</feature>
<accession>A0A088RTJ3</accession>
<feature type="region of interest" description="Disordered" evidence="1">
    <location>
        <begin position="255"/>
        <end position="288"/>
    </location>
</feature>
<dbReference type="KEGG" id="lpan:LPMP_270930"/>
<feature type="compositionally biased region" description="Polar residues" evidence="1">
    <location>
        <begin position="564"/>
        <end position="574"/>
    </location>
</feature>
<protein>
    <submittedName>
        <fullName evidence="2">Uncharacterized protein</fullName>
    </submittedName>
</protein>
<feature type="region of interest" description="Disordered" evidence="1">
    <location>
        <begin position="195"/>
        <end position="240"/>
    </location>
</feature>
<name>A0A088RTJ3_LEIPA</name>
<dbReference type="AlphaFoldDB" id="A0A088RTJ3"/>
<dbReference type="VEuPathDB" id="TriTrypDB:LPAL13_270016500"/>
<feature type="compositionally biased region" description="Basic and acidic residues" evidence="1">
    <location>
        <begin position="264"/>
        <end position="279"/>
    </location>
</feature>
<feature type="compositionally biased region" description="Polar residues" evidence="1">
    <location>
        <begin position="229"/>
        <end position="240"/>
    </location>
</feature>
<dbReference type="VEuPathDB" id="TriTrypDB:LPMP_270930"/>
<keyword evidence="3" id="KW-1185">Reference proteome</keyword>